<name>A0A6A4WAI9_AMPAM</name>
<dbReference type="EMBL" id="VIIS01000808">
    <property type="protein sequence ID" value="KAF0304837.1"/>
    <property type="molecule type" value="Genomic_DNA"/>
</dbReference>
<keyword evidence="1" id="KW-0175">Coiled coil</keyword>
<evidence type="ECO:0000313" key="4">
    <source>
        <dbReference type="Proteomes" id="UP000440578"/>
    </source>
</evidence>
<reference evidence="3 4" key="1">
    <citation type="submission" date="2019-07" db="EMBL/GenBank/DDBJ databases">
        <title>Draft genome assembly of a fouling barnacle, Amphibalanus amphitrite (Darwin, 1854): The first reference genome for Thecostraca.</title>
        <authorList>
            <person name="Kim W."/>
        </authorList>
    </citation>
    <scope>NUCLEOTIDE SEQUENCE [LARGE SCALE GENOMIC DNA]</scope>
    <source>
        <strain evidence="3">SNU_AA5</strain>
        <tissue evidence="3">Soma without cirri and trophi</tissue>
    </source>
</reference>
<feature type="coiled-coil region" evidence="1">
    <location>
        <begin position="291"/>
        <end position="325"/>
    </location>
</feature>
<feature type="compositionally biased region" description="Basic and acidic residues" evidence="2">
    <location>
        <begin position="399"/>
        <end position="408"/>
    </location>
</feature>
<evidence type="ECO:0000256" key="2">
    <source>
        <dbReference type="SAM" id="MobiDB-lite"/>
    </source>
</evidence>
<proteinExistence type="predicted"/>
<dbReference type="Proteomes" id="UP000440578">
    <property type="component" value="Unassembled WGS sequence"/>
</dbReference>
<evidence type="ECO:0000256" key="1">
    <source>
        <dbReference type="SAM" id="Coils"/>
    </source>
</evidence>
<keyword evidence="4" id="KW-1185">Reference proteome</keyword>
<gene>
    <name evidence="3" type="ORF">FJT64_023447</name>
</gene>
<feature type="compositionally biased region" description="Acidic residues" evidence="2">
    <location>
        <begin position="415"/>
        <end position="424"/>
    </location>
</feature>
<dbReference type="AlphaFoldDB" id="A0A6A4WAI9"/>
<feature type="region of interest" description="Disordered" evidence="2">
    <location>
        <begin position="399"/>
        <end position="424"/>
    </location>
</feature>
<comment type="caution">
    <text evidence="3">The sequence shown here is derived from an EMBL/GenBank/DDBJ whole genome shotgun (WGS) entry which is preliminary data.</text>
</comment>
<evidence type="ECO:0000313" key="3">
    <source>
        <dbReference type="EMBL" id="KAF0304837.1"/>
    </source>
</evidence>
<protein>
    <submittedName>
        <fullName evidence="3">Uncharacterized protein</fullName>
    </submittedName>
</protein>
<accession>A0A6A4WAI9</accession>
<feature type="compositionally biased region" description="Acidic residues" evidence="2">
    <location>
        <begin position="198"/>
        <end position="208"/>
    </location>
</feature>
<organism evidence="3 4">
    <name type="scientific">Amphibalanus amphitrite</name>
    <name type="common">Striped barnacle</name>
    <name type="synonym">Balanus amphitrite</name>
    <dbReference type="NCBI Taxonomy" id="1232801"/>
    <lineage>
        <taxon>Eukaryota</taxon>
        <taxon>Metazoa</taxon>
        <taxon>Ecdysozoa</taxon>
        <taxon>Arthropoda</taxon>
        <taxon>Crustacea</taxon>
        <taxon>Multicrustacea</taxon>
        <taxon>Cirripedia</taxon>
        <taxon>Thoracica</taxon>
        <taxon>Thoracicalcarea</taxon>
        <taxon>Balanomorpha</taxon>
        <taxon>Balanoidea</taxon>
        <taxon>Balanidae</taxon>
        <taxon>Amphibalaninae</taxon>
        <taxon>Amphibalanus</taxon>
    </lineage>
</organism>
<feature type="region of interest" description="Disordered" evidence="2">
    <location>
        <begin position="172"/>
        <end position="208"/>
    </location>
</feature>
<sequence length="424" mass="46143">MMIISKAIYRRSVLVLYRSQQQQICLLTLTASSLPAIQPHNYVSFCCDAGRQYSIHVASQEALKEFVMKAVLAAAQAVDGSSPVALLLASEDHTKTAGGRCAREGDQLTLNVSEWGVQDPRSRPLRQLHSPVDDSGPLLGSWRSSLRGARPGQRWVVADPTSLGVVREVSVTGVRPAPRRPPLRLPTDDGGDWRPGEEPEEELEEAEGTELGVLLGRLEAKLETVLTRLEPPVGVETDAEALAAGVRRLATENAALRETSRGADRATELRLEAERARAAMTSELADSLAGLTDTKRKLAETERRLAAAEEKAVAAEKREEELRMKLTAAQSASTTAGKETSDATRDTRRMLKGVYKTLVARLPPDETFTGAAVAEVAAEVVREVLQRTEPVRVEGRRTLVTEEKEERSSAPPFVAEDECVEAVD</sequence>